<feature type="region of interest" description="Disordered" evidence="1">
    <location>
        <begin position="308"/>
        <end position="357"/>
    </location>
</feature>
<dbReference type="KEGG" id="bgd:bgla_2g04000"/>
<dbReference type="CDD" id="cd00060">
    <property type="entry name" value="FHA"/>
    <property type="match status" value="1"/>
</dbReference>
<feature type="compositionally biased region" description="Low complexity" evidence="1">
    <location>
        <begin position="488"/>
        <end position="506"/>
    </location>
</feature>
<dbReference type="NCBIfam" id="TIGR03354">
    <property type="entry name" value="VI_FHA"/>
    <property type="match status" value="1"/>
</dbReference>
<feature type="compositionally biased region" description="Low complexity" evidence="1">
    <location>
        <begin position="239"/>
        <end position="252"/>
    </location>
</feature>
<feature type="compositionally biased region" description="Low complexity" evidence="1">
    <location>
        <begin position="402"/>
        <end position="413"/>
    </location>
</feature>
<dbReference type="EMBL" id="CP002600">
    <property type="protein sequence ID" value="AEA62876.1"/>
    <property type="molecule type" value="Genomic_DNA"/>
</dbReference>
<feature type="domain" description="FHA" evidence="2">
    <location>
        <begin position="31"/>
        <end position="79"/>
    </location>
</feature>
<keyword evidence="4" id="KW-1185">Reference proteome</keyword>
<name>F2LJK9_BURGS</name>
<dbReference type="Proteomes" id="UP000008316">
    <property type="component" value="Chromosome 2"/>
</dbReference>
<dbReference type="SMART" id="SM00240">
    <property type="entry name" value="FHA"/>
    <property type="match status" value="1"/>
</dbReference>
<feature type="region of interest" description="Disordered" evidence="1">
    <location>
        <begin position="109"/>
        <end position="139"/>
    </location>
</feature>
<dbReference type="RefSeq" id="WP_013689208.1">
    <property type="nucleotide sequence ID" value="NC_015376.1"/>
</dbReference>
<dbReference type="InterPro" id="IPR000253">
    <property type="entry name" value="FHA_dom"/>
</dbReference>
<dbReference type="HOGENOM" id="CLU_023667_2_0_4"/>
<dbReference type="Pfam" id="PF20232">
    <property type="entry name" value="T6SS_FHA_C"/>
    <property type="match status" value="1"/>
</dbReference>
<proteinExistence type="predicted"/>
<evidence type="ECO:0000313" key="3">
    <source>
        <dbReference type="EMBL" id="AEA62876.1"/>
    </source>
</evidence>
<feature type="compositionally biased region" description="Low complexity" evidence="1">
    <location>
        <begin position="380"/>
        <end position="394"/>
    </location>
</feature>
<dbReference type="Gene3D" id="2.60.200.20">
    <property type="match status" value="1"/>
</dbReference>
<feature type="region of interest" description="Disordered" evidence="1">
    <location>
        <begin position="371"/>
        <end position="436"/>
    </location>
</feature>
<feature type="compositionally biased region" description="Low complexity" evidence="1">
    <location>
        <begin position="326"/>
        <end position="336"/>
    </location>
</feature>
<gene>
    <name evidence="3" type="ordered locus">bgla_2g04000</name>
</gene>
<dbReference type="eggNOG" id="COG1716">
    <property type="taxonomic scope" value="Bacteria"/>
</dbReference>
<accession>F2LJK9</accession>
<organism evidence="3 4">
    <name type="scientific">Burkholderia gladioli (strain BSR3)</name>
    <dbReference type="NCBI Taxonomy" id="999541"/>
    <lineage>
        <taxon>Bacteria</taxon>
        <taxon>Pseudomonadati</taxon>
        <taxon>Pseudomonadota</taxon>
        <taxon>Betaproteobacteria</taxon>
        <taxon>Burkholderiales</taxon>
        <taxon>Burkholderiaceae</taxon>
        <taxon>Burkholderia</taxon>
    </lineage>
</organism>
<feature type="region of interest" description="Disordered" evidence="1">
    <location>
        <begin position="479"/>
        <end position="506"/>
    </location>
</feature>
<feature type="compositionally biased region" description="Low complexity" evidence="1">
    <location>
        <begin position="122"/>
        <end position="132"/>
    </location>
</feature>
<evidence type="ECO:0000313" key="4">
    <source>
        <dbReference type="Proteomes" id="UP000008316"/>
    </source>
</evidence>
<dbReference type="InterPro" id="IPR017735">
    <property type="entry name" value="T6SS_FHA"/>
</dbReference>
<dbReference type="PANTHER" id="PTHR23308">
    <property type="entry name" value="NUCLEAR INHIBITOR OF PROTEIN PHOSPHATASE-1"/>
    <property type="match status" value="1"/>
</dbReference>
<evidence type="ECO:0000259" key="2">
    <source>
        <dbReference type="PROSITE" id="PS50006"/>
    </source>
</evidence>
<dbReference type="InterPro" id="IPR008984">
    <property type="entry name" value="SMAD_FHA_dom_sf"/>
</dbReference>
<sequence>MSTEPSLTLAVQGERAERLAQREQRFDRRDGSIGRADDCDWVLGAEGVSRLHALIRYLNGLYFVEDRSTNGMLLNGAPLRKGDPAALRDGDRLQIDTFEIAVRLGGETGGHWQDRQAQTDRAPTAPASTSTPRVPPVPVVPAAGAAALSSSSSSSSAENREPLDLGALLSPRQLDAQGDAGRPDGLIPGARDAAVPGSSLDPLALFDAPSSYYDEAPGAVPADQGWNHTPSPSDRFRPPRVAGARPAGALLPDDWDATGSRFTPPAAPSARQWDDSLLAPASNAAPAIPPAASGGDDSLLAPAPLRAAESAPAMQSSASYQDDARPGSSRAGGAAPVIPPSASREDDSLLGSIPPRAAGVAPVIPSSALHQDDSLLGSIPPRAAGAASVPPSSARHQDDSSSDAISARARGAAPVPSPSHSDDSLPRSATVAPAAPQHDDALLDLIPARAADAAPVLPSSALRHGDSLLAPIPAHAAEASPLAPGNPAARDQAAPSAARASAADAAPSTRAPAAAVESAAPVARPVAFGAAEASPRSQAASPAEPAGADLTAMFEIAVDAMMDVLRARAELKNSFRLPATLIQRSENNPLKFAPTAREAVRRLLAPPDNGFLAGSAALADAADDIRNHQMAMLAGVRSAFESLLAQFDPARIEQESEGGGRRLSLGGNRPRHWERYKEQFEALTRNPDECFRRLFGDEFARAYEEQLARLKQRRP</sequence>
<dbReference type="eggNOG" id="COG3456">
    <property type="taxonomic scope" value="Bacteria"/>
</dbReference>
<dbReference type="InterPro" id="IPR046883">
    <property type="entry name" value="T6SS_FHA_C"/>
</dbReference>
<protein>
    <submittedName>
        <fullName evidence="3">FHA domain containing protein</fullName>
    </submittedName>
</protein>
<dbReference type="Pfam" id="PF00498">
    <property type="entry name" value="FHA"/>
    <property type="match status" value="1"/>
</dbReference>
<dbReference type="PROSITE" id="PS50006">
    <property type="entry name" value="FHA_DOMAIN"/>
    <property type="match status" value="1"/>
</dbReference>
<dbReference type="SUPFAM" id="SSF49879">
    <property type="entry name" value="SMAD/FHA domain"/>
    <property type="match status" value="1"/>
</dbReference>
<dbReference type="STRING" id="999541.bgla_2g04000"/>
<reference evidence="3 4" key="1">
    <citation type="journal article" date="2011" name="J. Bacteriol.">
        <title>Complete genome sequence of Burkholderia gladioli BSR3.</title>
        <authorList>
            <person name="Seo Y.S."/>
            <person name="Lim J."/>
            <person name="Choi B.S."/>
            <person name="Kim H."/>
            <person name="Goo E."/>
            <person name="Lee B."/>
            <person name="Lim J.S."/>
            <person name="Choi I.Y."/>
            <person name="Moon J.S."/>
            <person name="Kim J."/>
            <person name="Hwang I."/>
        </authorList>
    </citation>
    <scope>NUCLEOTIDE SEQUENCE [LARGE SCALE GENOMIC DNA]</scope>
    <source>
        <strain evidence="3 4">BSR3</strain>
    </source>
</reference>
<dbReference type="AlphaFoldDB" id="F2LJK9"/>
<dbReference type="InterPro" id="IPR050923">
    <property type="entry name" value="Cell_Proc_Reg/RNA_Proc"/>
</dbReference>
<feature type="region of interest" description="Disordered" evidence="1">
    <location>
        <begin position="222"/>
        <end position="271"/>
    </location>
</feature>
<evidence type="ECO:0000256" key="1">
    <source>
        <dbReference type="SAM" id="MobiDB-lite"/>
    </source>
</evidence>